<organism evidence="2">
    <name type="scientific">mine drainage metagenome</name>
    <dbReference type="NCBI Taxonomy" id="410659"/>
    <lineage>
        <taxon>unclassified sequences</taxon>
        <taxon>metagenomes</taxon>
        <taxon>ecological metagenomes</taxon>
    </lineage>
</organism>
<dbReference type="GO" id="GO:1990281">
    <property type="term" value="C:efflux pump complex"/>
    <property type="evidence" value="ECO:0007669"/>
    <property type="project" value="TreeGrafter"/>
</dbReference>
<dbReference type="AlphaFoldDB" id="T0YFZ7"/>
<feature type="domain" description="Multidrug resistance protein MdtA-like barrel-sandwich hybrid" evidence="1">
    <location>
        <begin position="67"/>
        <end position="106"/>
    </location>
</feature>
<feature type="non-terminal residue" evidence="2">
    <location>
        <position position="148"/>
    </location>
</feature>
<dbReference type="PANTHER" id="PTHR30469:SF33">
    <property type="entry name" value="SLR1207 PROTEIN"/>
    <property type="match status" value="1"/>
</dbReference>
<evidence type="ECO:0000259" key="1">
    <source>
        <dbReference type="Pfam" id="PF25917"/>
    </source>
</evidence>
<reference evidence="2" key="1">
    <citation type="submission" date="2013-08" db="EMBL/GenBank/DDBJ databases">
        <authorList>
            <person name="Mendez C."/>
            <person name="Richter M."/>
            <person name="Ferrer M."/>
            <person name="Sanchez J."/>
        </authorList>
    </citation>
    <scope>NUCLEOTIDE SEQUENCE</scope>
</reference>
<gene>
    <name evidence="2" type="ORF">B1A_20247</name>
</gene>
<protein>
    <submittedName>
        <fullName evidence="2">Efflux transporter, RND family, MFP subunit</fullName>
    </submittedName>
</protein>
<dbReference type="SUPFAM" id="SSF111369">
    <property type="entry name" value="HlyD-like secretion proteins"/>
    <property type="match status" value="1"/>
</dbReference>
<name>T0YFZ7_9ZZZZ</name>
<dbReference type="PANTHER" id="PTHR30469">
    <property type="entry name" value="MULTIDRUG RESISTANCE PROTEIN MDTA"/>
    <property type="match status" value="1"/>
</dbReference>
<dbReference type="Pfam" id="PF25917">
    <property type="entry name" value="BSH_RND"/>
    <property type="match status" value="1"/>
</dbReference>
<accession>T0YFZ7</accession>
<proteinExistence type="predicted"/>
<dbReference type="GO" id="GO:0015562">
    <property type="term" value="F:efflux transmembrane transporter activity"/>
    <property type="evidence" value="ECO:0007669"/>
    <property type="project" value="TreeGrafter"/>
</dbReference>
<dbReference type="InterPro" id="IPR058625">
    <property type="entry name" value="MdtA-like_BSH"/>
</dbReference>
<dbReference type="EMBL" id="AUZX01014942">
    <property type="protein sequence ID" value="EQD30762.1"/>
    <property type="molecule type" value="Genomic_DNA"/>
</dbReference>
<dbReference type="Gene3D" id="1.10.287.470">
    <property type="entry name" value="Helix hairpin bin"/>
    <property type="match status" value="1"/>
</dbReference>
<evidence type="ECO:0000313" key="2">
    <source>
        <dbReference type="EMBL" id="EQD30762.1"/>
    </source>
</evidence>
<comment type="caution">
    <text evidence="2">The sequence shown here is derived from an EMBL/GenBank/DDBJ whole genome shotgun (WGS) entry which is preliminary data.</text>
</comment>
<sequence>MRAVRKQARRIGVLAAAVAVLAAAAGTGWWLSRGPAPPVYITAPVTRGTIARTVSATGTVNPVMTIIVGSYVSGVIQDVYCDYNTQVKKGQVCAKIDPRPYEAALAAARGQLARDGAQLSGARADLARYAVLVRRHLVSNITYSDQAA</sequence>
<dbReference type="Gene3D" id="2.40.50.100">
    <property type="match status" value="1"/>
</dbReference>
<reference evidence="2" key="2">
    <citation type="journal article" date="2014" name="ISME J.">
        <title>Microbial stratification in low pH oxic and suboxic macroscopic growths along an acid mine drainage.</title>
        <authorList>
            <person name="Mendez-Garcia C."/>
            <person name="Mesa V."/>
            <person name="Sprenger R.R."/>
            <person name="Richter M."/>
            <person name="Diez M.S."/>
            <person name="Solano J."/>
            <person name="Bargiela R."/>
            <person name="Golyshina O.V."/>
            <person name="Manteca A."/>
            <person name="Ramos J.L."/>
            <person name="Gallego J.R."/>
            <person name="Llorente I."/>
            <person name="Martins Dos Santos V.A."/>
            <person name="Jensen O.N."/>
            <person name="Pelaez A.I."/>
            <person name="Sanchez J."/>
            <person name="Ferrer M."/>
        </authorList>
    </citation>
    <scope>NUCLEOTIDE SEQUENCE</scope>
</reference>